<feature type="domain" description="PX" evidence="6">
    <location>
        <begin position="131"/>
        <end position="238"/>
    </location>
</feature>
<proteinExistence type="inferred from homology"/>
<comment type="caution">
    <text evidence="7">The sequence shown here is derived from an EMBL/GenBank/DDBJ whole genome shotgun (WGS) entry which is preliminary data.</text>
</comment>
<keyword evidence="8" id="KW-1185">Reference proteome</keyword>
<dbReference type="CDD" id="cd07597">
    <property type="entry name" value="BAR_SNX8"/>
    <property type="match status" value="1"/>
</dbReference>
<name>A0A8K0D2B8_IGNLU</name>
<keyword evidence="5" id="KW-0472">Membrane</keyword>
<dbReference type="GO" id="GO:0035091">
    <property type="term" value="F:phosphatidylinositol binding"/>
    <property type="evidence" value="ECO:0007669"/>
    <property type="project" value="InterPro"/>
</dbReference>
<dbReference type="CDD" id="cd06866">
    <property type="entry name" value="PX_SNX8_Mvp1p_like"/>
    <property type="match status" value="1"/>
</dbReference>
<dbReference type="Pfam" id="PF00787">
    <property type="entry name" value="PX"/>
    <property type="match status" value="1"/>
</dbReference>
<evidence type="ECO:0000313" key="8">
    <source>
        <dbReference type="Proteomes" id="UP000801492"/>
    </source>
</evidence>
<dbReference type="InterPro" id="IPR036871">
    <property type="entry name" value="PX_dom_sf"/>
</dbReference>
<reference evidence="7" key="1">
    <citation type="submission" date="2019-08" db="EMBL/GenBank/DDBJ databases">
        <title>The genome of the North American firefly Photinus pyralis.</title>
        <authorList>
            <consortium name="Photinus pyralis genome working group"/>
            <person name="Fallon T.R."/>
            <person name="Sander Lower S.E."/>
            <person name="Weng J.-K."/>
        </authorList>
    </citation>
    <scope>NUCLEOTIDE SEQUENCE</scope>
    <source>
        <strain evidence="7">TRF0915ILg1</strain>
        <tissue evidence="7">Whole body</tissue>
    </source>
</reference>
<keyword evidence="3" id="KW-0813">Transport</keyword>
<dbReference type="Gene3D" id="3.30.1520.10">
    <property type="entry name" value="Phox-like domain"/>
    <property type="match status" value="1"/>
</dbReference>
<dbReference type="Pfam" id="PF19566">
    <property type="entry name" value="Snx8_BAR_dom"/>
    <property type="match status" value="1"/>
</dbReference>
<comment type="similarity">
    <text evidence="2">Belongs to the sorting nexin family.</text>
</comment>
<dbReference type="Gene3D" id="1.10.238.10">
    <property type="entry name" value="EF-hand"/>
    <property type="match status" value="1"/>
</dbReference>
<organism evidence="7 8">
    <name type="scientific">Ignelater luminosus</name>
    <name type="common">Cucubano</name>
    <name type="synonym">Pyrophorus luminosus</name>
    <dbReference type="NCBI Taxonomy" id="2038154"/>
    <lineage>
        <taxon>Eukaryota</taxon>
        <taxon>Metazoa</taxon>
        <taxon>Ecdysozoa</taxon>
        <taxon>Arthropoda</taxon>
        <taxon>Hexapoda</taxon>
        <taxon>Insecta</taxon>
        <taxon>Pterygota</taxon>
        <taxon>Neoptera</taxon>
        <taxon>Endopterygota</taxon>
        <taxon>Coleoptera</taxon>
        <taxon>Polyphaga</taxon>
        <taxon>Elateriformia</taxon>
        <taxon>Elateroidea</taxon>
        <taxon>Elateridae</taxon>
        <taxon>Agrypninae</taxon>
        <taxon>Pyrophorini</taxon>
        <taxon>Ignelater</taxon>
    </lineage>
</organism>
<dbReference type="PANTHER" id="PTHR46571">
    <property type="entry name" value="SORTING NEXIN-8"/>
    <property type="match status" value="1"/>
</dbReference>
<protein>
    <recommendedName>
        <fullName evidence="6">PX domain-containing protein</fullName>
    </recommendedName>
</protein>
<dbReference type="GO" id="GO:0005829">
    <property type="term" value="C:cytosol"/>
    <property type="evidence" value="ECO:0007669"/>
    <property type="project" value="GOC"/>
</dbReference>
<dbReference type="GO" id="GO:0031901">
    <property type="term" value="C:early endosome membrane"/>
    <property type="evidence" value="ECO:0007669"/>
    <property type="project" value="TreeGrafter"/>
</dbReference>
<accession>A0A8K0D2B8</accession>
<dbReference type="AlphaFoldDB" id="A0A8K0D2B8"/>
<evidence type="ECO:0000256" key="1">
    <source>
        <dbReference type="ARBA" id="ARBA00004287"/>
    </source>
</evidence>
<dbReference type="InterPro" id="IPR045734">
    <property type="entry name" value="Snx8_BAR_dom"/>
</dbReference>
<dbReference type="GO" id="GO:0034498">
    <property type="term" value="P:early endosome to Golgi transport"/>
    <property type="evidence" value="ECO:0007669"/>
    <property type="project" value="TreeGrafter"/>
</dbReference>
<dbReference type="GO" id="GO:0006886">
    <property type="term" value="P:intracellular protein transport"/>
    <property type="evidence" value="ECO:0007669"/>
    <property type="project" value="TreeGrafter"/>
</dbReference>
<evidence type="ECO:0000256" key="2">
    <source>
        <dbReference type="ARBA" id="ARBA00010883"/>
    </source>
</evidence>
<dbReference type="PANTHER" id="PTHR46571:SF1">
    <property type="entry name" value="SORTING NEXIN-8"/>
    <property type="match status" value="1"/>
</dbReference>
<dbReference type="SUPFAM" id="SSF64268">
    <property type="entry name" value="PX domain"/>
    <property type="match status" value="1"/>
</dbReference>
<evidence type="ECO:0000256" key="3">
    <source>
        <dbReference type="ARBA" id="ARBA00022448"/>
    </source>
</evidence>
<evidence type="ECO:0000256" key="4">
    <source>
        <dbReference type="ARBA" id="ARBA00022927"/>
    </source>
</evidence>
<dbReference type="PROSITE" id="PS50195">
    <property type="entry name" value="PX"/>
    <property type="match status" value="1"/>
</dbReference>
<comment type="subcellular location">
    <subcellularLocation>
        <location evidence="1">Membrane</location>
        <topology evidence="1">Peripheral membrane protein</topology>
        <orientation evidence="1">Cytoplasmic side</orientation>
    </subcellularLocation>
</comment>
<dbReference type="Proteomes" id="UP000801492">
    <property type="component" value="Unassembled WGS sequence"/>
</dbReference>
<sequence>MTTDFSAGKVPAFYREIFETCSANGEPIHRDVFKELLSICKLETATLKIIWDLTGPSQGSITRTNLYKALALVAWAQEGKTPSNKLFENFSAKEYPTPELNDLTSVKNVKTQLSLQSNLAILGLSYSDIKQLDTINVELVPEKKGLIIKYSEYIVTSRRFGSKVTRRYNDFVALYELLLGRFPYRIVPRLPPKKIVSDSHFLESRRRALQRWLTLVCRHPTICHDALISFFVTDQGPDIQYRIRDIFRRAPDEFMTSDLAATAKSLLPSDCSEFATNREQVRSLVLVVSRLKQLTDAGVERSQAYARDSEDLANQLKILGNVNPEQLGSGHWKHMQKGFSLLSEKLMSIPSKANYHASMEQVTVCERLDLLLDVLVAHRDLCERLERGLAHDHQAALAKMLSLKKRRIQGVIKGADSESVEQLEARMLAQENIISNMELRSDYSLYCVHMETQLVHAYLETLSSIFTSLVCLHTRAHTELADVWNQVCPTIEKYFSNVEENATNGNKIS</sequence>
<evidence type="ECO:0000313" key="7">
    <source>
        <dbReference type="EMBL" id="KAF2898118.1"/>
    </source>
</evidence>
<keyword evidence="4" id="KW-0653">Protein transport</keyword>
<evidence type="ECO:0000259" key="6">
    <source>
        <dbReference type="PROSITE" id="PS50195"/>
    </source>
</evidence>
<dbReference type="EMBL" id="VTPC01003693">
    <property type="protein sequence ID" value="KAF2898118.1"/>
    <property type="molecule type" value="Genomic_DNA"/>
</dbReference>
<dbReference type="SMART" id="SM00312">
    <property type="entry name" value="PX"/>
    <property type="match status" value="1"/>
</dbReference>
<dbReference type="InterPro" id="IPR027267">
    <property type="entry name" value="AH/BAR_dom_sf"/>
</dbReference>
<dbReference type="InterPro" id="IPR035704">
    <property type="entry name" value="SNX8/Mvp1_PX"/>
</dbReference>
<dbReference type="Gene3D" id="1.20.1270.60">
    <property type="entry name" value="Arfaptin homology (AH) domain/BAR domain"/>
    <property type="match status" value="1"/>
</dbReference>
<dbReference type="InterPro" id="IPR001683">
    <property type="entry name" value="PX_dom"/>
</dbReference>
<gene>
    <name evidence="7" type="ORF">ILUMI_08060</name>
</gene>
<dbReference type="OrthoDB" id="10064318at2759"/>
<dbReference type="InterPro" id="IPR028662">
    <property type="entry name" value="SNX8/Mvp1"/>
</dbReference>
<evidence type="ECO:0000256" key="5">
    <source>
        <dbReference type="ARBA" id="ARBA00023136"/>
    </source>
</evidence>